<comment type="caution">
    <text evidence="1">The sequence shown here is derived from an EMBL/GenBank/DDBJ whole genome shotgun (WGS) entry which is preliminary data.</text>
</comment>
<organism evidence="1 2">
    <name type="scientific">Anoxybacteroides rupiense</name>
    <dbReference type="NCBI Taxonomy" id="311460"/>
    <lineage>
        <taxon>Bacteria</taxon>
        <taxon>Bacillati</taxon>
        <taxon>Bacillota</taxon>
        <taxon>Bacilli</taxon>
        <taxon>Bacillales</taxon>
        <taxon>Anoxybacillaceae</taxon>
        <taxon>Anoxybacteroides</taxon>
    </lineage>
</organism>
<dbReference type="RefSeq" id="WP_328216830.1">
    <property type="nucleotide sequence ID" value="NZ_JARTLI010000002.1"/>
</dbReference>
<dbReference type="EMBL" id="JARTLI010000002">
    <property type="protein sequence ID" value="MED5050644.1"/>
    <property type="molecule type" value="Genomic_DNA"/>
</dbReference>
<dbReference type="AlphaFoldDB" id="A0ABD5ISG5"/>
<accession>A0ABD5ISG5</accession>
<evidence type="ECO:0000313" key="1">
    <source>
        <dbReference type="EMBL" id="MED5050644.1"/>
    </source>
</evidence>
<name>A0ABD5ISG5_9BACL</name>
<protein>
    <submittedName>
        <fullName evidence="1">Uncharacterized protein</fullName>
    </submittedName>
</protein>
<sequence>MSIRDLKVNVSWHIIADIDDCMVVAFCVDGKMVSIVSGKSDEMYEKLRHFD</sequence>
<dbReference type="Proteomes" id="UP001339962">
    <property type="component" value="Unassembled WGS sequence"/>
</dbReference>
<gene>
    <name evidence="1" type="ORF">P9850_02005</name>
</gene>
<reference evidence="1 2" key="1">
    <citation type="submission" date="2023-03" db="EMBL/GenBank/DDBJ databases">
        <title>Bacillus Genome Sequencing.</title>
        <authorList>
            <person name="Dunlap C."/>
        </authorList>
    </citation>
    <scope>NUCLEOTIDE SEQUENCE [LARGE SCALE GENOMIC DNA]</scope>
    <source>
        <strain evidence="1 2">NRS-38</strain>
    </source>
</reference>
<proteinExistence type="predicted"/>
<evidence type="ECO:0000313" key="2">
    <source>
        <dbReference type="Proteomes" id="UP001339962"/>
    </source>
</evidence>